<evidence type="ECO:0000313" key="3">
    <source>
        <dbReference type="EMBL" id="CAE6451574.1"/>
    </source>
</evidence>
<evidence type="ECO:0000313" key="4">
    <source>
        <dbReference type="Proteomes" id="UP000663861"/>
    </source>
</evidence>
<dbReference type="EMBL" id="CAJMWY010000412">
    <property type="protein sequence ID" value="CAE6432633.1"/>
    <property type="molecule type" value="Genomic_DNA"/>
</dbReference>
<dbReference type="Pfam" id="PF20236">
    <property type="entry name" value="DUF6593"/>
    <property type="match status" value="1"/>
</dbReference>
<reference evidence="2" key="1">
    <citation type="submission" date="2021-01" db="EMBL/GenBank/DDBJ databases">
        <authorList>
            <person name="Kaushik A."/>
        </authorList>
    </citation>
    <scope>NUCLEOTIDE SEQUENCE</scope>
    <source>
        <strain evidence="3">AG4-R118</strain>
        <strain evidence="2">AG4-RS23</strain>
    </source>
</reference>
<dbReference type="InterPro" id="IPR046528">
    <property type="entry name" value="DUF6593"/>
</dbReference>
<name>A0A8H2XQ54_9AGAM</name>
<dbReference type="Proteomes" id="UP000663861">
    <property type="component" value="Unassembled WGS sequence"/>
</dbReference>
<dbReference type="EMBL" id="CAJMWX010001041">
    <property type="protein sequence ID" value="CAE6451574.1"/>
    <property type="molecule type" value="Genomic_DNA"/>
</dbReference>
<feature type="domain" description="DUF6593" evidence="1">
    <location>
        <begin position="9"/>
        <end position="159"/>
    </location>
</feature>
<evidence type="ECO:0000313" key="2">
    <source>
        <dbReference type="EMBL" id="CAE6432633.1"/>
    </source>
</evidence>
<dbReference type="Proteomes" id="UP000663888">
    <property type="component" value="Unassembled WGS sequence"/>
</dbReference>
<comment type="caution">
    <text evidence="2">The sequence shown here is derived from an EMBL/GenBank/DDBJ whole genome shotgun (WGS) entry which is preliminary data.</text>
</comment>
<accession>A0A8H2XQ54</accession>
<gene>
    <name evidence="2" type="ORF">RDB_LOCUS27618</name>
    <name evidence="3" type="ORF">RDB_LOCUS69950</name>
</gene>
<evidence type="ECO:0000259" key="1">
    <source>
        <dbReference type="Pfam" id="PF20236"/>
    </source>
</evidence>
<sequence>MSTLFLSRDSPTNSKLTDLDGSTVYVVKTKHKWKDEVTGISRADGEELVSVTWKPFSDEMFTMNCKTAPLADLLQRDNKLGSSNRFFNNAAGQRFQWKILNGHLYCVDETTGLSVAAYYRSGGGIFSKGKSAYIDISEQVTDEQDLFVVTCLMMENINRYRKAIMYSGGGWYLAIKSP</sequence>
<protein>
    <recommendedName>
        <fullName evidence="1">DUF6593 domain-containing protein</fullName>
    </recommendedName>
</protein>
<organism evidence="2 4">
    <name type="scientific">Rhizoctonia solani</name>
    <dbReference type="NCBI Taxonomy" id="456999"/>
    <lineage>
        <taxon>Eukaryota</taxon>
        <taxon>Fungi</taxon>
        <taxon>Dikarya</taxon>
        <taxon>Basidiomycota</taxon>
        <taxon>Agaricomycotina</taxon>
        <taxon>Agaricomycetes</taxon>
        <taxon>Cantharellales</taxon>
        <taxon>Ceratobasidiaceae</taxon>
        <taxon>Rhizoctonia</taxon>
    </lineage>
</organism>
<proteinExistence type="predicted"/>
<dbReference type="AlphaFoldDB" id="A0A8H2XQ54"/>